<proteinExistence type="predicted"/>
<evidence type="ECO:0000313" key="2">
    <source>
        <dbReference type="Proteomes" id="UP000676194"/>
    </source>
</evidence>
<dbReference type="EMBL" id="CP074694">
    <property type="protein sequence ID" value="QVL31178.1"/>
    <property type="molecule type" value="Genomic_DNA"/>
</dbReference>
<gene>
    <name evidence="1" type="ORF">KIH39_20355</name>
</gene>
<dbReference type="Proteomes" id="UP000676194">
    <property type="component" value="Chromosome"/>
</dbReference>
<dbReference type="Gene3D" id="3.40.47.10">
    <property type="match status" value="1"/>
</dbReference>
<sequence length="260" mass="28049">MIAKIVANGRNSAPRPSESTLCIGIGAIARTAVSFEKLPELRKELSLRFKDTLTSSVVKNADEQSLVALSAMSEAIQQMPMRSAADWGVIATPRYFGRSRCAEMIRKYRDQGAWSASPHIIPQCMLHSLSGLLSQAFGITGPNIGAGGSRGGEREALLAAFGWLSAGKLPGVWLIMTSWDSEETAYSSGVCHAVVVALKSSTTGSTRLRLKPAGSGENLEPFSLESLTDELTNEWSRPVTWDMSHVGTLHLEPSNQFQIV</sequence>
<accession>A0A8E6EX24</accession>
<name>A0A8E6EX24_9BACT</name>
<dbReference type="AlphaFoldDB" id="A0A8E6EX24"/>
<dbReference type="RefSeq" id="WP_213495059.1">
    <property type="nucleotide sequence ID" value="NZ_CP074694.1"/>
</dbReference>
<organism evidence="1 2">
    <name type="scientific">Telmatocola sphagniphila</name>
    <dbReference type="NCBI Taxonomy" id="1123043"/>
    <lineage>
        <taxon>Bacteria</taxon>
        <taxon>Pseudomonadati</taxon>
        <taxon>Planctomycetota</taxon>
        <taxon>Planctomycetia</taxon>
        <taxon>Gemmatales</taxon>
        <taxon>Gemmataceae</taxon>
    </lineage>
</organism>
<dbReference type="SUPFAM" id="SSF53901">
    <property type="entry name" value="Thiolase-like"/>
    <property type="match status" value="1"/>
</dbReference>
<protein>
    <submittedName>
        <fullName evidence="1">Uncharacterized protein</fullName>
    </submittedName>
</protein>
<dbReference type="GO" id="GO:0016746">
    <property type="term" value="F:acyltransferase activity"/>
    <property type="evidence" value="ECO:0007669"/>
    <property type="project" value="InterPro"/>
</dbReference>
<keyword evidence="2" id="KW-1185">Reference proteome</keyword>
<dbReference type="KEGG" id="tsph:KIH39_20355"/>
<dbReference type="InterPro" id="IPR016039">
    <property type="entry name" value="Thiolase-like"/>
</dbReference>
<evidence type="ECO:0000313" key="1">
    <source>
        <dbReference type="EMBL" id="QVL31178.1"/>
    </source>
</evidence>
<reference evidence="1" key="1">
    <citation type="submission" date="2021-05" db="EMBL/GenBank/DDBJ databases">
        <title>Complete genome sequence of the cellulolytic planctomycete Telmatocola sphagniphila SP2T and characterization of the first cellulase from planctomycetes.</title>
        <authorList>
            <person name="Rakitin A.L."/>
            <person name="Beletsky A.V."/>
            <person name="Naumoff D.G."/>
            <person name="Kulichevskaya I.S."/>
            <person name="Mardanov A.V."/>
            <person name="Ravin N.V."/>
            <person name="Dedysh S.N."/>
        </authorList>
    </citation>
    <scope>NUCLEOTIDE SEQUENCE</scope>
    <source>
        <strain evidence="1">SP2T</strain>
    </source>
</reference>